<dbReference type="InterPro" id="IPR000933">
    <property type="entry name" value="Glyco_hydro_29"/>
</dbReference>
<reference evidence="8" key="1">
    <citation type="submission" date="2020-05" db="UniProtKB">
        <authorList>
            <consortium name="EnsemblMetazoa"/>
        </authorList>
    </citation>
    <scope>IDENTIFICATION</scope>
    <source>
        <strain evidence="8">BB02</strain>
    </source>
</reference>
<dbReference type="PANTHER" id="PTHR10030:SF37">
    <property type="entry name" value="ALPHA-L-FUCOSIDASE-RELATED"/>
    <property type="match status" value="1"/>
</dbReference>
<dbReference type="KEGG" id="bgt:106054225"/>
<dbReference type="SMART" id="SM00812">
    <property type="entry name" value="Alpha_L_fucos"/>
    <property type="match status" value="1"/>
</dbReference>
<dbReference type="InterPro" id="IPR017853">
    <property type="entry name" value="GH"/>
</dbReference>
<evidence type="ECO:0000313" key="8">
    <source>
        <dbReference type="EnsemblMetazoa" id="BGLB002092-PC"/>
    </source>
</evidence>
<dbReference type="GO" id="GO:0004560">
    <property type="term" value="F:alpha-L-fucosidase activity"/>
    <property type="evidence" value="ECO:0007669"/>
    <property type="project" value="UniProtKB-EC"/>
</dbReference>
<keyword evidence="3" id="KW-0732">Signal</keyword>
<feature type="domain" description="Glycoside hydrolase family 29 N-terminal" evidence="7">
    <location>
        <begin position="38"/>
        <end position="141"/>
    </location>
</feature>
<keyword evidence="4" id="KW-0378">Hydrolase</keyword>
<dbReference type="Gene3D" id="3.20.20.80">
    <property type="entry name" value="Glycosidases"/>
    <property type="match status" value="1"/>
</dbReference>
<dbReference type="SUPFAM" id="SSF51445">
    <property type="entry name" value="(Trans)glycosidases"/>
    <property type="match status" value="1"/>
</dbReference>
<feature type="transmembrane region" description="Helical" evidence="6">
    <location>
        <begin position="71"/>
        <end position="91"/>
    </location>
</feature>
<proteinExistence type="inferred from homology"/>
<protein>
    <recommendedName>
        <fullName evidence="2">alpha-L-fucosidase</fullName>
        <ecNumber evidence="2">3.2.1.51</ecNumber>
    </recommendedName>
</protein>
<name>A0A2C9JG95_BIOGL</name>
<comment type="similarity">
    <text evidence="1">Belongs to the glycosyl hydrolase 29 family.</text>
</comment>
<evidence type="ECO:0000313" key="9">
    <source>
        <dbReference type="Proteomes" id="UP000076420"/>
    </source>
</evidence>
<feature type="transmembrane region" description="Helical" evidence="6">
    <location>
        <begin position="22"/>
        <end position="41"/>
    </location>
</feature>
<evidence type="ECO:0000256" key="1">
    <source>
        <dbReference type="ARBA" id="ARBA00007951"/>
    </source>
</evidence>
<dbReference type="VEuPathDB" id="VectorBase:BGLAX_046941"/>
<organism evidence="8 9">
    <name type="scientific">Biomphalaria glabrata</name>
    <name type="common">Bloodfluke planorb</name>
    <name type="synonym">Freshwater snail</name>
    <dbReference type="NCBI Taxonomy" id="6526"/>
    <lineage>
        <taxon>Eukaryota</taxon>
        <taxon>Metazoa</taxon>
        <taxon>Spiralia</taxon>
        <taxon>Lophotrochozoa</taxon>
        <taxon>Mollusca</taxon>
        <taxon>Gastropoda</taxon>
        <taxon>Heterobranchia</taxon>
        <taxon>Euthyneura</taxon>
        <taxon>Panpulmonata</taxon>
        <taxon>Hygrophila</taxon>
        <taxon>Lymnaeoidea</taxon>
        <taxon>Planorbidae</taxon>
        <taxon>Biomphalaria</taxon>
    </lineage>
</organism>
<keyword evidence="6" id="KW-0812">Transmembrane</keyword>
<dbReference type="GO" id="GO:0005764">
    <property type="term" value="C:lysosome"/>
    <property type="evidence" value="ECO:0007669"/>
    <property type="project" value="TreeGrafter"/>
</dbReference>
<dbReference type="PANTHER" id="PTHR10030">
    <property type="entry name" value="ALPHA-L-FUCOSIDASE"/>
    <property type="match status" value="1"/>
</dbReference>
<dbReference type="AlphaFoldDB" id="A0A2C9JG95"/>
<accession>A0A2C9JG95</accession>
<dbReference type="VEuPathDB" id="VectorBase:BGLB002092"/>
<sequence length="141" mass="16738">MNLPFFECTTVCPTMWKNRKMLWEYCLTLLLTSYISISCAYEKVQRYEPNWQSLDARPLPQWFDEAKIGIFLHWGVFSVPSYVGAWFWWYWKGTSPEADVVDFMKQNYPPSFTYADFAPQFTAEFYNPDQWADIFKASGAQ</sequence>
<dbReference type="Pfam" id="PF01120">
    <property type="entry name" value="Alpha_L_fucos"/>
    <property type="match status" value="1"/>
</dbReference>
<keyword evidence="6" id="KW-0472">Membrane</keyword>
<dbReference type="GO" id="GO:0016139">
    <property type="term" value="P:glycoside catabolic process"/>
    <property type="evidence" value="ECO:0007669"/>
    <property type="project" value="TreeGrafter"/>
</dbReference>
<keyword evidence="5" id="KW-0326">Glycosidase</keyword>
<keyword evidence="6" id="KW-1133">Transmembrane helix</keyword>
<evidence type="ECO:0000259" key="7">
    <source>
        <dbReference type="Pfam" id="PF01120"/>
    </source>
</evidence>
<dbReference type="EnsemblMetazoa" id="BGLB002092-RC">
    <property type="protein sequence ID" value="BGLB002092-PC"/>
    <property type="gene ID" value="BGLB002092"/>
</dbReference>
<dbReference type="STRING" id="6526.A0A2C9JG95"/>
<dbReference type="GO" id="GO:0006004">
    <property type="term" value="P:fucose metabolic process"/>
    <property type="evidence" value="ECO:0007669"/>
    <property type="project" value="TreeGrafter"/>
</dbReference>
<dbReference type="EC" id="3.2.1.51" evidence="2"/>
<dbReference type="Proteomes" id="UP000076420">
    <property type="component" value="Unassembled WGS sequence"/>
</dbReference>
<evidence type="ECO:0000256" key="4">
    <source>
        <dbReference type="ARBA" id="ARBA00022801"/>
    </source>
</evidence>
<gene>
    <name evidence="8" type="primary">106054225</name>
</gene>
<evidence type="ECO:0000256" key="5">
    <source>
        <dbReference type="ARBA" id="ARBA00023295"/>
    </source>
</evidence>
<evidence type="ECO:0000256" key="2">
    <source>
        <dbReference type="ARBA" id="ARBA00012662"/>
    </source>
</evidence>
<dbReference type="InterPro" id="IPR057739">
    <property type="entry name" value="Glyco_hydro_29_N"/>
</dbReference>
<evidence type="ECO:0000256" key="6">
    <source>
        <dbReference type="SAM" id="Phobius"/>
    </source>
</evidence>
<evidence type="ECO:0000256" key="3">
    <source>
        <dbReference type="ARBA" id="ARBA00022729"/>
    </source>
</evidence>